<comment type="caution">
    <text evidence="2">The sequence shown here is derived from an EMBL/GenBank/DDBJ whole genome shotgun (WGS) entry which is preliminary data.</text>
</comment>
<proteinExistence type="predicted"/>
<accession>A0A6A3MG64</accession>
<dbReference type="AlphaFoldDB" id="A0A6A3MG64"/>
<dbReference type="EMBL" id="QXFV01000764">
    <property type="protein sequence ID" value="KAE9027213.1"/>
    <property type="molecule type" value="Genomic_DNA"/>
</dbReference>
<feature type="compositionally biased region" description="Polar residues" evidence="1">
    <location>
        <begin position="1"/>
        <end position="21"/>
    </location>
</feature>
<dbReference type="PANTHER" id="PTHR45125">
    <property type="entry name" value="F21J9.4-RELATED"/>
    <property type="match status" value="1"/>
</dbReference>
<evidence type="ECO:0000313" key="2">
    <source>
        <dbReference type="EMBL" id="KAE9027213.1"/>
    </source>
</evidence>
<sequence>MERGAQQETAGNSSLALNETLGSAPDTKKKGKNFGPDEDINLAAAWLDVSQDPVVGDEQSKEAFWERVHVEFIERMQRAGFDTVKEVRVAGSLRTRWWTLQATCNKFAGCYAAVFARNESGKSIDDKILDAHVLYREQNKSSFKSQGVWSILRHSPKWFESLASKKGNLKRRNGSSDTSFAEGATCHDQAEIERPVGKKTAKKTQDVERSLFDLVVKLASETEIPIKRSNK</sequence>
<protein>
    <recommendedName>
        <fullName evidence="4">No apical meristem-associated C-terminal domain-containing protein</fullName>
    </recommendedName>
</protein>
<gene>
    <name evidence="2" type="ORF">PR001_g12028</name>
</gene>
<evidence type="ECO:0000256" key="1">
    <source>
        <dbReference type="SAM" id="MobiDB-lite"/>
    </source>
</evidence>
<feature type="region of interest" description="Disordered" evidence="1">
    <location>
        <begin position="1"/>
        <end position="35"/>
    </location>
</feature>
<organism evidence="2 3">
    <name type="scientific">Phytophthora rubi</name>
    <dbReference type="NCBI Taxonomy" id="129364"/>
    <lineage>
        <taxon>Eukaryota</taxon>
        <taxon>Sar</taxon>
        <taxon>Stramenopiles</taxon>
        <taxon>Oomycota</taxon>
        <taxon>Peronosporomycetes</taxon>
        <taxon>Peronosporales</taxon>
        <taxon>Peronosporaceae</taxon>
        <taxon>Phytophthora</taxon>
    </lineage>
</organism>
<dbReference type="Proteomes" id="UP000429607">
    <property type="component" value="Unassembled WGS sequence"/>
</dbReference>
<reference evidence="2 3" key="1">
    <citation type="submission" date="2018-09" db="EMBL/GenBank/DDBJ databases">
        <title>Genomic investigation of the strawberry pathogen Phytophthora fragariae indicates pathogenicity is determined by transcriptional variation in three key races.</title>
        <authorList>
            <person name="Adams T.M."/>
            <person name="Armitage A.D."/>
            <person name="Sobczyk M.K."/>
            <person name="Bates H.J."/>
            <person name="Dunwell J.M."/>
            <person name="Nellist C.F."/>
            <person name="Harrison R.J."/>
        </authorList>
    </citation>
    <scope>NUCLEOTIDE SEQUENCE [LARGE SCALE GENOMIC DNA]</scope>
    <source>
        <strain evidence="2 3">SCRP249</strain>
    </source>
</reference>
<name>A0A6A3MG64_9STRA</name>
<evidence type="ECO:0000313" key="3">
    <source>
        <dbReference type="Proteomes" id="UP000429607"/>
    </source>
</evidence>
<evidence type="ECO:0008006" key="4">
    <source>
        <dbReference type="Google" id="ProtNLM"/>
    </source>
</evidence>